<gene>
    <name evidence="2" type="ORF">Poli38472_009876</name>
</gene>
<dbReference type="InterPro" id="IPR001611">
    <property type="entry name" value="Leu-rich_rpt"/>
</dbReference>
<protein>
    <recommendedName>
        <fullName evidence="4">RNI-like protein</fullName>
    </recommendedName>
</protein>
<evidence type="ECO:0000313" key="2">
    <source>
        <dbReference type="EMBL" id="TMW62383.1"/>
    </source>
</evidence>
<dbReference type="AlphaFoldDB" id="A0A8K1FL70"/>
<dbReference type="EMBL" id="SPLM01000074">
    <property type="protein sequence ID" value="TMW62383.1"/>
    <property type="molecule type" value="Genomic_DNA"/>
</dbReference>
<dbReference type="InterPro" id="IPR032675">
    <property type="entry name" value="LRR_dom_sf"/>
</dbReference>
<dbReference type="SMART" id="SM00368">
    <property type="entry name" value="LRR_RI"/>
    <property type="match status" value="7"/>
</dbReference>
<dbReference type="SUPFAM" id="SSF52047">
    <property type="entry name" value="RNI-like"/>
    <property type="match status" value="1"/>
</dbReference>
<sequence length="530" mass="57716">MPGNAVRSVDGKLDATALTALLETLANDATIQTLDLRAVGLTPTLTVALADFLETNSTLTEVNLSTNAIGTHGARCLATSLLKNTTLQRILMDGCALTSEAMEPWRANFQQATSIRHVSLKDNQIDDAAAETLTALAASLESLDLRKNDLGVDGIKQLARAVQSNTQLQTLRLDGNATLLEDEADATAVAIARGQIAFCVQRNQRLALRRRVLDQFQAICMSSFSIEVCCFECVVLTLDDAQTLSQALGSNRSMLRLRLQDNALPHEGVRRVLSALESHPTLRAVEIVDNPIGDVGMAALGRLVQHNRVLERIDITNSSAVKPSQLKRSTASALHYAFARDGSSLESLSLVNCGLSDTDVGVVASGIAWACRMKRLSLRQNAFGDRVAFVLVRLLQRCSQLETLDISGNHWTLEGVVPIVRAVATHPAMHALFLGRFEECNCASISEIAVILATNSSLTSLDLTTRQRPSRTIDLLSTLQTQLTKRRLTAIPQLREVDAARTITHQRQCRRRGAIRQLAIALVTDWLHLT</sequence>
<evidence type="ECO:0000256" key="1">
    <source>
        <dbReference type="ARBA" id="ARBA00022737"/>
    </source>
</evidence>
<evidence type="ECO:0008006" key="4">
    <source>
        <dbReference type="Google" id="ProtNLM"/>
    </source>
</evidence>
<organism evidence="2 3">
    <name type="scientific">Pythium oligandrum</name>
    <name type="common">Mycoparasitic fungus</name>
    <dbReference type="NCBI Taxonomy" id="41045"/>
    <lineage>
        <taxon>Eukaryota</taxon>
        <taxon>Sar</taxon>
        <taxon>Stramenopiles</taxon>
        <taxon>Oomycota</taxon>
        <taxon>Peronosporomycetes</taxon>
        <taxon>Pythiales</taxon>
        <taxon>Pythiaceae</taxon>
        <taxon>Pythium</taxon>
    </lineage>
</organism>
<accession>A0A8K1FL70</accession>
<keyword evidence="3" id="KW-1185">Reference proteome</keyword>
<dbReference type="Gene3D" id="3.80.10.10">
    <property type="entry name" value="Ribonuclease Inhibitor"/>
    <property type="match status" value="4"/>
</dbReference>
<proteinExistence type="predicted"/>
<dbReference type="PANTHER" id="PTHR24111:SF0">
    <property type="entry name" value="LEUCINE-RICH REPEAT-CONTAINING PROTEIN"/>
    <property type="match status" value="1"/>
</dbReference>
<dbReference type="InterPro" id="IPR052201">
    <property type="entry name" value="LRR-containing_regulator"/>
</dbReference>
<dbReference type="OrthoDB" id="341587at2759"/>
<comment type="caution">
    <text evidence="2">The sequence shown here is derived from an EMBL/GenBank/DDBJ whole genome shotgun (WGS) entry which is preliminary data.</text>
</comment>
<dbReference type="PANTHER" id="PTHR24111">
    <property type="entry name" value="LEUCINE-RICH REPEAT-CONTAINING PROTEIN 34"/>
    <property type="match status" value="1"/>
</dbReference>
<reference evidence="2" key="1">
    <citation type="submission" date="2019-03" db="EMBL/GenBank/DDBJ databases">
        <title>Long read genome sequence of the mycoparasitic Pythium oligandrum ATCC 38472 isolated from sugarbeet rhizosphere.</title>
        <authorList>
            <person name="Gaulin E."/>
        </authorList>
    </citation>
    <scope>NUCLEOTIDE SEQUENCE</scope>
    <source>
        <strain evidence="2">ATCC 38472_TT</strain>
    </source>
</reference>
<dbReference type="Proteomes" id="UP000794436">
    <property type="component" value="Unassembled WGS sequence"/>
</dbReference>
<keyword evidence="1" id="KW-0677">Repeat</keyword>
<evidence type="ECO:0000313" key="3">
    <source>
        <dbReference type="Proteomes" id="UP000794436"/>
    </source>
</evidence>
<dbReference type="Pfam" id="PF13516">
    <property type="entry name" value="LRR_6"/>
    <property type="match status" value="4"/>
</dbReference>
<name>A0A8K1FL70_PYTOL</name>